<proteinExistence type="predicted"/>
<organism evidence="1">
    <name type="scientific">Petromyces alliaceus</name>
    <name type="common">Aspergillus alliaceus</name>
    <dbReference type="NCBI Taxonomy" id="209559"/>
    <lineage>
        <taxon>Eukaryota</taxon>
        <taxon>Fungi</taxon>
        <taxon>Dikarya</taxon>
        <taxon>Ascomycota</taxon>
        <taxon>Pezizomycotina</taxon>
        <taxon>Eurotiomycetes</taxon>
        <taxon>Eurotiomycetidae</taxon>
        <taxon>Eurotiales</taxon>
        <taxon>Aspergillaceae</taxon>
        <taxon>Aspergillus</taxon>
        <taxon>Aspergillus subgen. Circumdati</taxon>
    </lineage>
</organism>
<dbReference type="Proteomes" id="UP000326877">
    <property type="component" value="Unassembled WGS sequence"/>
</dbReference>
<protein>
    <submittedName>
        <fullName evidence="1">Uncharacterized protein</fullName>
    </submittedName>
</protein>
<dbReference type="OrthoDB" id="2968323at2759"/>
<sequence>MEHDLFDRIDNLVKRHRWTHDETYDAALAFFSKLRSVGLSNMKGQDWENFKETRWTAK</sequence>
<evidence type="ECO:0000313" key="1">
    <source>
        <dbReference type="EMBL" id="KAE8385093.1"/>
    </source>
</evidence>
<dbReference type="AlphaFoldDB" id="A0A5N7BTW6"/>
<name>A0A5N7BTW6_PETAA</name>
<gene>
    <name evidence="1" type="ORF">BDV23DRAFT_165548</name>
</gene>
<reference evidence="1" key="1">
    <citation type="submission" date="2019-04" db="EMBL/GenBank/DDBJ databases">
        <title>Friends and foes A comparative genomics studyof 23 Aspergillus species from section Flavi.</title>
        <authorList>
            <consortium name="DOE Joint Genome Institute"/>
            <person name="Kjaerbolling I."/>
            <person name="Vesth T."/>
            <person name="Frisvad J.C."/>
            <person name="Nybo J.L."/>
            <person name="Theobald S."/>
            <person name="Kildgaard S."/>
            <person name="Isbrandt T."/>
            <person name="Kuo A."/>
            <person name="Sato A."/>
            <person name="Lyhne E.K."/>
            <person name="Kogle M.E."/>
            <person name="Wiebenga A."/>
            <person name="Kun R.S."/>
            <person name="Lubbers R.J."/>
            <person name="Makela M.R."/>
            <person name="Barry K."/>
            <person name="Chovatia M."/>
            <person name="Clum A."/>
            <person name="Daum C."/>
            <person name="Haridas S."/>
            <person name="He G."/>
            <person name="LaButti K."/>
            <person name="Lipzen A."/>
            <person name="Mondo S."/>
            <person name="Riley R."/>
            <person name="Salamov A."/>
            <person name="Simmons B.A."/>
            <person name="Magnuson J.K."/>
            <person name="Henrissat B."/>
            <person name="Mortensen U.H."/>
            <person name="Larsen T.O."/>
            <person name="Devries R.P."/>
            <person name="Grigoriev I.V."/>
            <person name="Machida M."/>
            <person name="Baker S.E."/>
            <person name="Andersen M.R."/>
        </authorList>
    </citation>
    <scope>NUCLEOTIDE SEQUENCE [LARGE SCALE GENOMIC DNA]</scope>
    <source>
        <strain evidence="1">IBT 14317</strain>
    </source>
</reference>
<accession>A0A5N7BTW6</accession>
<dbReference type="EMBL" id="ML735345">
    <property type="protein sequence ID" value="KAE8385093.1"/>
    <property type="molecule type" value="Genomic_DNA"/>
</dbReference>